<dbReference type="InterPro" id="IPR018146">
    <property type="entry name" value="Glyoxalase_1_CS"/>
</dbReference>
<dbReference type="PANTHER" id="PTHR43279:SF1">
    <property type="entry name" value="CATECHOL-2,3-DIOXYGENASE"/>
    <property type="match status" value="1"/>
</dbReference>
<dbReference type="SUPFAM" id="SSF54593">
    <property type="entry name" value="Glyoxalase/Bleomycin resistance protein/Dihydroxybiphenyl dioxygenase"/>
    <property type="match status" value="2"/>
</dbReference>
<dbReference type="Proteomes" id="UP000000343">
    <property type="component" value="Chromosome"/>
</dbReference>
<dbReference type="KEGG" id="acm:AciX9_1180"/>
<evidence type="ECO:0000259" key="3">
    <source>
        <dbReference type="PROSITE" id="PS51819"/>
    </source>
</evidence>
<evidence type="ECO:0000256" key="2">
    <source>
        <dbReference type="SAM" id="MobiDB-lite"/>
    </source>
</evidence>
<gene>
    <name evidence="4" type="ordered locus">AciX9_1180</name>
</gene>
<evidence type="ECO:0000313" key="5">
    <source>
        <dbReference type="Proteomes" id="UP000000343"/>
    </source>
</evidence>
<dbReference type="OrthoDB" id="9792626at2"/>
<dbReference type="InterPro" id="IPR029068">
    <property type="entry name" value="Glyas_Bleomycin-R_OHBP_Dase"/>
</dbReference>
<reference evidence="5" key="1">
    <citation type="submission" date="2011-01" db="EMBL/GenBank/DDBJ databases">
        <title>Complete sequence of chromosome of Acidobacterium sp. MP5ACTX9.</title>
        <authorList>
            <consortium name="US DOE Joint Genome Institute"/>
            <person name="Lucas S."/>
            <person name="Copeland A."/>
            <person name="Lapidus A."/>
            <person name="Cheng J.-F."/>
            <person name="Goodwin L."/>
            <person name="Pitluck S."/>
            <person name="Teshima H."/>
            <person name="Detter J.C."/>
            <person name="Han C."/>
            <person name="Tapia R."/>
            <person name="Land M."/>
            <person name="Hauser L."/>
            <person name="Kyrpides N."/>
            <person name="Ivanova N."/>
            <person name="Ovchinnikova G."/>
            <person name="Pagani I."/>
            <person name="Rawat S.R."/>
            <person name="Mannisto M."/>
            <person name="Haggblom M.M."/>
            <person name="Woyke T."/>
        </authorList>
    </citation>
    <scope>NUCLEOTIDE SEQUENCE [LARGE SCALE GENOMIC DNA]</scope>
    <source>
        <strain evidence="5">MP5ACTX9</strain>
    </source>
</reference>
<organism evidence="5">
    <name type="scientific">Granulicella tundricola (strain ATCC BAA-1859 / DSM 23138 / MP5ACTX9)</name>
    <dbReference type="NCBI Taxonomy" id="1198114"/>
    <lineage>
        <taxon>Bacteria</taxon>
        <taxon>Pseudomonadati</taxon>
        <taxon>Acidobacteriota</taxon>
        <taxon>Terriglobia</taxon>
        <taxon>Terriglobales</taxon>
        <taxon>Acidobacteriaceae</taxon>
        <taxon>Granulicella</taxon>
    </lineage>
</organism>
<evidence type="ECO:0000256" key="1">
    <source>
        <dbReference type="ARBA" id="ARBA00022723"/>
    </source>
</evidence>
<keyword evidence="5" id="KW-1185">Reference proteome</keyword>
<dbReference type="GO" id="GO:0051213">
    <property type="term" value="F:dioxygenase activity"/>
    <property type="evidence" value="ECO:0007669"/>
    <property type="project" value="UniProtKB-KW"/>
</dbReference>
<name>E8X4B6_GRATM</name>
<keyword evidence="4" id="KW-0223">Dioxygenase</keyword>
<dbReference type="RefSeq" id="WP_013579566.1">
    <property type="nucleotide sequence ID" value="NC_015064.1"/>
</dbReference>
<dbReference type="PANTHER" id="PTHR43279">
    <property type="entry name" value="CATECHOL-2,3-DIOXYGENASE"/>
    <property type="match status" value="1"/>
</dbReference>
<dbReference type="HOGENOM" id="CLU_059557_0_0_0"/>
<evidence type="ECO:0000313" key="4">
    <source>
        <dbReference type="EMBL" id="ADW68243.1"/>
    </source>
</evidence>
<feature type="domain" description="VOC" evidence="3">
    <location>
        <begin position="24"/>
        <end position="145"/>
    </location>
</feature>
<dbReference type="eggNOG" id="COG2514">
    <property type="taxonomic scope" value="Bacteria"/>
</dbReference>
<sequence length="302" mass="32506">MTPTPSPRTDAGIHPTHRLPPSTHVGKVRLAVSNLERSVAFYRDVIGLTLLPSLESASKIARLGVPGSPAALLELEHIPGVQPIGRRTRLGLYHTAFLLPTRAALGSFVQHLIASNTPYGAGDHLYSEAIYLADPDGLSVEVYADRAHSAWIYEGSELVSATNSVDFRSLLAATDAPWKGAPSGTTIGHVHLYIADLDQASSFYHAALGMDIMTWRYPGALFVSAGGYHHHVGLNVWAAGSPVASAYDARLLFWELILPSEQELELAAKRLTEAGFPSETSEEETPSHIDSCGIRLRLKASA</sequence>
<dbReference type="AlphaFoldDB" id="E8X4B6"/>
<dbReference type="GO" id="GO:0046872">
    <property type="term" value="F:metal ion binding"/>
    <property type="evidence" value="ECO:0007669"/>
    <property type="project" value="UniProtKB-KW"/>
</dbReference>
<feature type="region of interest" description="Disordered" evidence="2">
    <location>
        <begin position="1"/>
        <end position="20"/>
    </location>
</feature>
<proteinExistence type="predicted"/>
<dbReference type="GO" id="GO:0004462">
    <property type="term" value="F:lactoylglutathione lyase activity"/>
    <property type="evidence" value="ECO:0007669"/>
    <property type="project" value="InterPro"/>
</dbReference>
<dbReference type="Pfam" id="PF00903">
    <property type="entry name" value="Glyoxalase"/>
    <property type="match status" value="2"/>
</dbReference>
<dbReference type="STRING" id="1198114.AciX9_1180"/>
<keyword evidence="4" id="KW-0560">Oxidoreductase</keyword>
<dbReference type="Gene3D" id="3.10.180.10">
    <property type="entry name" value="2,3-Dihydroxybiphenyl 1,2-Dioxygenase, domain 1"/>
    <property type="match status" value="2"/>
</dbReference>
<dbReference type="EMBL" id="CP002480">
    <property type="protein sequence ID" value="ADW68243.1"/>
    <property type="molecule type" value="Genomic_DNA"/>
</dbReference>
<dbReference type="PROSITE" id="PS00934">
    <property type="entry name" value="GLYOXALASE_I_1"/>
    <property type="match status" value="1"/>
</dbReference>
<dbReference type="PaxDb" id="1198114-AciX9_1180"/>
<keyword evidence="1" id="KW-0479">Metal-binding</keyword>
<protein>
    <submittedName>
        <fullName evidence="4">Glyoxalase/bleomycin resistance protein/dioxygenase</fullName>
    </submittedName>
</protein>
<dbReference type="InterPro" id="IPR037523">
    <property type="entry name" value="VOC_core"/>
</dbReference>
<dbReference type="InterPro" id="IPR004360">
    <property type="entry name" value="Glyas_Fos-R_dOase_dom"/>
</dbReference>
<accession>E8X4B6</accession>
<dbReference type="PROSITE" id="PS51819">
    <property type="entry name" value="VOC"/>
    <property type="match status" value="1"/>
</dbReference>